<proteinExistence type="predicted"/>
<keyword evidence="3" id="KW-1185">Reference proteome</keyword>
<accession>A0A370DNX6</accession>
<dbReference type="Proteomes" id="UP000254266">
    <property type="component" value="Unassembled WGS sequence"/>
</dbReference>
<reference evidence="2 3" key="1">
    <citation type="journal article" date="2018" name="ISME J.">
        <title>Endosymbiont genomes yield clues of tubeworm success.</title>
        <authorList>
            <person name="Li Y."/>
            <person name="Liles M.R."/>
            <person name="Halanych K.M."/>
        </authorList>
    </citation>
    <scope>NUCLEOTIDE SEQUENCE [LARGE SCALE GENOMIC DNA]</scope>
    <source>
        <strain evidence="2">A1464</strain>
    </source>
</reference>
<dbReference type="GO" id="GO:0003746">
    <property type="term" value="F:translation elongation factor activity"/>
    <property type="evidence" value="ECO:0007669"/>
    <property type="project" value="UniProtKB-KW"/>
</dbReference>
<organism evidence="2 3">
    <name type="scientific">endosymbiont of Galathealinum brachiosum</name>
    <dbReference type="NCBI Taxonomy" id="2200906"/>
    <lineage>
        <taxon>Bacteria</taxon>
        <taxon>Pseudomonadati</taxon>
        <taxon>Pseudomonadota</taxon>
        <taxon>Gammaproteobacteria</taxon>
        <taxon>sulfur-oxidizing symbionts</taxon>
    </lineage>
</organism>
<keyword evidence="2" id="KW-0648">Protein biosynthesis</keyword>
<evidence type="ECO:0000313" key="2">
    <source>
        <dbReference type="EMBL" id="RDH86074.1"/>
    </source>
</evidence>
<sequence>MNKSLLIKQILQELENVHQVAAAAAQRAYDTATDEENEAENKYDTLGLEASYLAHGQSKRVAECEADLITFSKLKIVEYLPDSSIVIGTLVSIEDEEGTEQFVFLSPVAGGLKFRFNHKEITIVTPSAPLGKALISSRVDDDIEVQMGLDKKYYQITAAY</sequence>
<dbReference type="AlphaFoldDB" id="A0A370DNX6"/>
<name>A0A370DNX6_9GAMM</name>
<dbReference type="InterPro" id="IPR023459">
    <property type="entry name" value="Tscrpt_elong_fac_GreA/B_fam"/>
</dbReference>
<evidence type="ECO:0000256" key="1">
    <source>
        <dbReference type="SAM" id="Coils"/>
    </source>
</evidence>
<dbReference type="PIRSF" id="PIRSF006092">
    <property type="entry name" value="GreA_GreB"/>
    <property type="match status" value="1"/>
</dbReference>
<keyword evidence="2" id="KW-0251">Elongation factor</keyword>
<protein>
    <submittedName>
        <fullName evidence="2">Transcription elongation factor</fullName>
    </submittedName>
</protein>
<dbReference type="GO" id="GO:0003677">
    <property type="term" value="F:DNA binding"/>
    <property type="evidence" value="ECO:0007669"/>
    <property type="project" value="InterPro"/>
</dbReference>
<comment type="caution">
    <text evidence="2">The sequence shown here is derived from an EMBL/GenBank/DDBJ whole genome shotgun (WGS) entry which is preliminary data.</text>
</comment>
<dbReference type="GO" id="GO:0032784">
    <property type="term" value="P:regulation of DNA-templated transcription elongation"/>
    <property type="evidence" value="ECO:0007669"/>
    <property type="project" value="InterPro"/>
</dbReference>
<dbReference type="EMBL" id="QFXC01000002">
    <property type="protein sequence ID" value="RDH86074.1"/>
    <property type="molecule type" value="Genomic_DNA"/>
</dbReference>
<keyword evidence="1" id="KW-0175">Coiled coil</keyword>
<dbReference type="GO" id="GO:0070063">
    <property type="term" value="F:RNA polymerase binding"/>
    <property type="evidence" value="ECO:0007669"/>
    <property type="project" value="InterPro"/>
</dbReference>
<dbReference type="InterPro" id="IPR036953">
    <property type="entry name" value="GreA/GreB_C_sf"/>
</dbReference>
<evidence type="ECO:0000313" key="3">
    <source>
        <dbReference type="Proteomes" id="UP000254266"/>
    </source>
</evidence>
<dbReference type="Gene3D" id="3.10.50.30">
    <property type="entry name" value="Transcription elongation factor, GreA/GreB, C-terminal domain"/>
    <property type="match status" value="1"/>
</dbReference>
<feature type="coiled-coil region" evidence="1">
    <location>
        <begin position="22"/>
        <end position="49"/>
    </location>
</feature>
<gene>
    <name evidence="2" type="ORF">DIZ80_00980</name>
</gene>
<dbReference type="SUPFAM" id="SSF54534">
    <property type="entry name" value="FKBP-like"/>
    <property type="match status" value="1"/>
</dbReference>